<dbReference type="InterPro" id="IPR044672">
    <property type="entry name" value="MOCS2A"/>
</dbReference>
<dbReference type="Pfam" id="PF02597">
    <property type="entry name" value="ThiS"/>
    <property type="match status" value="1"/>
</dbReference>
<evidence type="ECO:0000313" key="9">
    <source>
        <dbReference type="Proteomes" id="UP000321800"/>
    </source>
</evidence>
<dbReference type="EMBL" id="JOMM01000013">
    <property type="protein sequence ID" value="OUI86856.1"/>
    <property type="molecule type" value="Genomic_DNA"/>
</dbReference>
<evidence type="ECO:0000256" key="1">
    <source>
        <dbReference type="ARBA" id="ARBA00022741"/>
    </source>
</evidence>
<dbReference type="GO" id="GO:1990133">
    <property type="term" value="C:molybdopterin adenylyltransferase complex"/>
    <property type="evidence" value="ECO:0007669"/>
    <property type="project" value="TreeGrafter"/>
</dbReference>
<dbReference type="AlphaFoldDB" id="A0A094YKW4"/>
<dbReference type="CDD" id="cd00754">
    <property type="entry name" value="Ubl_MoaD"/>
    <property type="match status" value="1"/>
</dbReference>
<dbReference type="InterPro" id="IPR003749">
    <property type="entry name" value="ThiS/MoaD-like"/>
</dbReference>
<dbReference type="STRING" id="104102.AtDm6_2880"/>
<sequence>MATVTILYFASLREQLGREQETATVSAEGESVATLLSALRARDAALNDLFEQTPRIRVAINQALGSFQDSVRPGDELAFFPPMTGG</sequence>
<dbReference type="GO" id="GO:0006777">
    <property type="term" value="P:Mo-molybdopterin cofactor biosynthetic process"/>
    <property type="evidence" value="ECO:0007669"/>
    <property type="project" value="InterPro"/>
</dbReference>
<evidence type="ECO:0000313" key="4">
    <source>
        <dbReference type="EMBL" id="GEL49563.1"/>
    </source>
</evidence>
<evidence type="ECO:0000313" key="5">
    <source>
        <dbReference type="EMBL" id="KGB21244.1"/>
    </source>
</evidence>
<dbReference type="SUPFAM" id="SSF54285">
    <property type="entry name" value="MoaD/ThiS"/>
    <property type="match status" value="1"/>
</dbReference>
<dbReference type="Proteomes" id="UP000321800">
    <property type="component" value="Unassembled WGS sequence"/>
</dbReference>
<reference evidence="5 7" key="1">
    <citation type="submission" date="2014-06" db="EMBL/GenBank/DDBJ databases">
        <title>Functional and comparative genomic analyses of the Drosophila gut microbiota identify candidate symbiosis factors.</title>
        <authorList>
            <person name="Newell P.D."/>
            <person name="Chaston J.M."/>
            <person name="Douglas A.E."/>
        </authorList>
    </citation>
    <scope>NUCLEOTIDE SEQUENCE [LARGE SCALE GENOMIC DNA]</scope>
    <source>
        <strain evidence="5 7">DmCS_006</strain>
    </source>
</reference>
<evidence type="ECO:0000313" key="8">
    <source>
        <dbReference type="Proteomes" id="UP000194565"/>
    </source>
</evidence>
<dbReference type="Proteomes" id="UP000194565">
    <property type="component" value="Unassembled WGS sequence"/>
</dbReference>
<dbReference type="NCBIfam" id="TIGR01682">
    <property type="entry name" value="moaD"/>
    <property type="match status" value="1"/>
</dbReference>
<organism evidence="5 7">
    <name type="scientific">Acetobacter tropicalis</name>
    <dbReference type="NCBI Taxonomy" id="104102"/>
    <lineage>
        <taxon>Bacteria</taxon>
        <taxon>Pseudomonadati</taxon>
        <taxon>Pseudomonadota</taxon>
        <taxon>Alphaproteobacteria</taxon>
        <taxon>Acetobacterales</taxon>
        <taxon>Acetobacteraceae</taxon>
        <taxon>Acetobacter</taxon>
    </lineage>
</organism>
<dbReference type="EMBL" id="JOKM01000102">
    <property type="protein sequence ID" value="KGB21244.1"/>
    <property type="molecule type" value="Genomic_DNA"/>
</dbReference>
<dbReference type="Proteomes" id="UP000029448">
    <property type="component" value="Unassembled WGS sequence"/>
</dbReference>
<dbReference type="PANTHER" id="PTHR33359">
    <property type="entry name" value="MOLYBDOPTERIN SYNTHASE SULFUR CARRIER SUBUNIT"/>
    <property type="match status" value="1"/>
</dbReference>
<reference evidence="4 9" key="3">
    <citation type="submission" date="2019-07" db="EMBL/GenBank/DDBJ databases">
        <title>Whole genome shotgun sequence of Acetobacter tropicalis NBRC 16470.</title>
        <authorList>
            <person name="Hosoyama A."/>
            <person name="Uohara A."/>
            <person name="Ohji S."/>
            <person name="Ichikawa N."/>
        </authorList>
    </citation>
    <scope>NUCLEOTIDE SEQUENCE [LARGE SCALE GENOMIC DNA]</scope>
    <source>
        <strain evidence="4 9">NBRC 16470</strain>
    </source>
</reference>
<dbReference type="PATRIC" id="fig|104102.11.peg.3437"/>
<proteinExistence type="inferred from homology"/>
<keyword evidence="7" id="KW-1185">Reference proteome</keyword>
<accession>A0A094YKW4</accession>
<dbReference type="EMBL" id="BJVR01000003">
    <property type="protein sequence ID" value="GEL49563.1"/>
    <property type="molecule type" value="Genomic_DNA"/>
</dbReference>
<dbReference type="GO" id="GO:0000166">
    <property type="term" value="F:nucleotide binding"/>
    <property type="evidence" value="ECO:0007669"/>
    <property type="project" value="UniProtKB-KW"/>
</dbReference>
<keyword evidence="1" id="KW-0547">Nucleotide-binding</keyword>
<name>A0A094YKW4_9PROT</name>
<dbReference type="InterPro" id="IPR016155">
    <property type="entry name" value="Mopterin_synth/thiamin_S_b"/>
</dbReference>
<evidence type="ECO:0000256" key="3">
    <source>
        <dbReference type="ARBA" id="ARBA00024247"/>
    </source>
</evidence>
<dbReference type="PANTHER" id="PTHR33359:SF1">
    <property type="entry name" value="MOLYBDOPTERIN SYNTHASE SULFUR CARRIER SUBUNIT"/>
    <property type="match status" value="1"/>
</dbReference>
<reference evidence="6 8" key="2">
    <citation type="submission" date="2014-06" db="EMBL/GenBank/DDBJ databases">
        <authorList>
            <person name="Ju J."/>
            <person name="Zhang J."/>
        </authorList>
    </citation>
    <scope>NUCLEOTIDE SEQUENCE [LARGE SCALE GENOMIC DNA]</scope>
    <source>
        <strain evidence="6">DmW_042</strain>
    </source>
</reference>
<evidence type="ECO:0000313" key="6">
    <source>
        <dbReference type="EMBL" id="OUI86856.1"/>
    </source>
</evidence>
<protein>
    <recommendedName>
        <fullName evidence="3">Molybdopterin synthase sulfur carrier subunit</fullName>
    </recommendedName>
</protein>
<comment type="caution">
    <text evidence="5">The sequence shown here is derived from an EMBL/GenBank/DDBJ whole genome shotgun (WGS) entry which is preliminary data.</text>
</comment>
<evidence type="ECO:0000313" key="7">
    <source>
        <dbReference type="Proteomes" id="UP000029448"/>
    </source>
</evidence>
<dbReference type="GeneID" id="89476866"/>
<dbReference type="InterPro" id="IPR012675">
    <property type="entry name" value="Beta-grasp_dom_sf"/>
</dbReference>
<dbReference type="RefSeq" id="WP_035381733.1">
    <property type="nucleotide sequence ID" value="NZ_BJVR01000003.1"/>
</dbReference>
<comment type="similarity">
    <text evidence="2">Belongs to the MoaD family.</text>
</comment>
<evidence type="ECO:0000256" key="2">
    <source>
        <dbReference type="ARBA" id="ARBA00024200"/>
    </source>
</evidence>
<dbReference type="Gene3D" id="3.10.20.30">
    <property type="match status" value="1"/>
</dbReference>
<gene>
    <name evidence="4" type="primary">moaD</name>
    <name evidence="5" type="ORF">AtDm6_2880</name>
    <name evidence="4" type="ORF">ATR01nite_06380</name>
    <name evidence="6" type="ORF">HC62_02015</name>
</gene>